<keyword evidence="2" id="KW-0067">ATP-binding</keyword>
<evidence type="ECO:0000313" key="8">
    <source>
        <dbReference type="EMBL" id="SEL06446.1"/>
    </source>
</evidence>
<dbReference type="EMBL" id="FOAP01000003">
    <property type="protein sequence ID" value="SEL06446.1"/>
    <property type="molecule type" value="Genomic_DNA"/>
</dbReference>
<dbReference type="AlphaFoldDB" id="A0A1H7M5B5"/>
<dbReference type="PANTHER" id="PTHR32071">
    <property type="entry name" value="TRANSCRIPTIONAL REGULATORY PROTEIN"/>
    <property type="match status" value="1"/>
</dbReference>
<organism evidence="8 9">
    <name type="scientific">Stigmatella aurantiaca</name>
    <dbReference type="NCBI Taxonomy" id="41"/>
    <lineage>
        <taxon>Bacteria</taxon>
        <taxon>Pseudomonadati</taxon>
        <taxon>Myxococcota</taxon>
        <taxon>Myxococcia</taxon>
        <taxon>Myxococcales</taxon>
        <taxon>Cystobacterineae</taxon>
        <taxon>Archangiaceae</taxon>
        <taxon>Stigmatella</taxon>
    </lineage>
</organism>
<dbReference type="FunFam" id="3.40.50.300:FF:000006">
    <property type="entry name" value="DNA-binding transcriptional regulator NtrC"/>
    <property type="match status" value="1"/>
</dbReference>
<keyword evidence="4" id="KW-0238">DNA-binding</keyword>
<protein>
    <submittedName>
        <fullName evidence="8">Two-component system, NtrC family, nitrogen regulation response regulator GlnG</fullName>
    </submittedName>
</protein>
<feature type="region of interest" description="Disordered" evidence="6">
    <location>
        <begin position="415"/>
        <end position="448"/>
    </location>
</feature>
<keyword evidence="3" id="KW-0805">Transcription regulation</keyword>
<dbReference type="SUPFAM" id="SSF52540">
    <property type="entry name" value="P-loop containing nucleoside triphosphate hydrolases"/>
    <property type="match status" value="1"/>
</dbReference>
<dbReference type="PROSITE" id="PS50045">
    <property type="entry name" value="SIGMA54_INTERACT_4"/>
    <property type="match status" value="1"/>
</dbReference>
<dbReference type="InterPro" id="IPR025943">
    <property type="entry name" value="Sigma_54_int_dom_ATP-bd_2"/>
</dbReference>
<dbReference type="InterPro" id="IPR002197">
    <property type="entry name" value="HTH_Fis"/>
</dbReference>
<dbReference type="Gene3D" id="3.40.50.300">
    <property type="entry name" value="P-loop containing nucleotide triphosphate hydrolases"/>
    <property type="match status" value="1"/>
</dbReference>
<evidence type="ECO:0000259" key="7">
    <source>
        <dbReference type="PROSITE" id="PS50045"/>
    </source>
</evidence>
<dbReference type="OrthoDB" id="9761705at2"/>
<dbReference type="Pfam" id="PF02954">
    <property type="entry name" value="HTH_8"/>
    <property type="match status" value="1"/>
</dbReference>
<dbReference type="InterPro" id="IPR003593">
    <property type="entry name" value="AAA+_ATPase"/>
</dbReference>
<dbReference type="Gene3D" id="1.10.8.60">
    <property type="match status" value="1"/>
</dbReference>
<dbReference type="PROSITE" id="PS00688">
    <property type="entry name" value="SIGMA54_INTERACT_3"/>
    <property type="match status" value="1"/>
</dbReference>
<name>A0A1H7M5B5_STIAU</name>
<evidence type="ECO:0000256" key="4">
    <source>
        <dbReference type="ARBA" id="ARBA00023125"/>
    </source>
</evidence>
<dbReference type="SMART" id="SM00382">
    <property type="entry name" value="AAA"/>
    <property type="match status" value="1"/>
</dbReference>
<dbReference type="GO" id="GO:0043565">
    <property type="term" value="F:sequence-specific DNA binding"/>
    <property type="evidence" value="ECO:0007669"/>
    <property type="project" value="InterPro"/>
</dbReference>
<dbReference type="Pfam" id="PF25601">
    <property type="entry name" value="AAA_lid_14"/>
    <property type="match status" value="1"/>
</dbReference>
<evidence type="ECO:0000256" key="5">
    <source>
        <dbReference type="ARBA" id="ARBA00023163"/>
    </source>
</evidence>
<dbReference type="InterPro" id="IPR027417">
    <property type="entry name" value="P-loop_NTPase"/>
</dbReference>
<dbReference type="Pfam" id="PF00158">
    <property type="entry name" value="Sigma54_activat"/>
    <property type="match status" value="1"/>
</dbReference>
<dbReference type="PROSITE" id="PS00675">
    <property type="entry name" value="SIGMA54_INTERACT_1"/>
    <property type="match status" value="1"/>
</dbReference>
<dbReference type="InterPro" id="IPR025662">
    <property type="entry name" value="Sigma_54_int_dom_ATP-bd_1"/>
</dbReference>
<evidence type="ECO:0000256" key="2">
    <source>
        <dbReference type="ARBA" id="ARBA00022840"/>
    </source>
</evidence>
<reference evidence="9" key="1">
    <citation type="submission" date="2016-10" db="EMBL/GenBank/DDBJ databases">
        <authorList>
            <person name="Varghese N."/>
            <person name="Submissions S."/>
        </authorList>
    </citation>
    <scope>NUCLEOTIDE SEQUENCE [LARGE SCALE GENOMIC DNA]</scope>
    <source>
        <strain evidence="9">DSM 17044</strain>
    </source>
</reference>
<proteinExistence type="predicted"/>
<feature type="domain" description="Sigma-54 factor interaction" evidence="7">
    <location>
        <begin position="156"/>
        <end position="395"/>
    </location>
</feature>
<dbReference type="Proteomes" id="UP000182719">
    <property type="component" value="Unassembled WGS sequence"/>
</dbReference>
<accession>A0A1H7M5B5</accession>
<keyword evidence="5" id="KW-0804">Transcription</keyword>
<dbReference type="GO" id="GO:0005524">
    <property type="term" value="F:ATP binding"/>
    <property type="evidence" value="ECO:0007669"/>
    <property type="project" value="UniProtKB-KW"/>
</dbReference>
<evidence type="ECO:0000313" key="9">
    <source>
        <dbReference type="Proteomes" id="UP000182719"/>
    </source>
</evidence>
<keyword evidence="1" id="KW-0547">Nucleotide-binding</keyword>
<dbReference type="RefSeq" id="WP_075006015.1">
    <property type="nucleotide sequence ID" value="NZ_FOAP01000003.1"/>
</dbReference>
<evidence type="ECO:0000256" key="3">
    <source>
        <dbReference type="ARBA" id="ARBA00023015"/>
    </source>
</evidence>
<dbReference type="PROSITE" id="PS00676">
    <property type="entry name" value="SIGMA54_INTERACT_2"/>
    <property type="match status" value="1"/>
</dbReference>
<dbReference type="CDD" id="cd00009">
    <property type="entry name" value="AAA"/>
    <property type="match status" value="1"/>
</dbReference>
<feature type="region of interest" description="Disordered" evidence="6">
    <location>
        <begin position="1"/>
        <end position="24"/>
    </location>
</feature>
<dbReference type="GO" id="GO:0006355">
    <property type="term" value="P:regulation of DNA-templated transcription"/>
    <property type="evidence" value="ECO:0007669"/>
    <property type="project" value="InterPro"/>
</dbReference>
<sequence>MQDKPFTDVSTAATPRRSREESTRPAFVLTVVSHPTPRRAGERLVLGALSSGLPVSVSRVGPDFVLPGATLGMPLADTFISRKPLVFEPAGPDRVRLRVEEGGTPVRVGTEPVTGTREFGPEALREGVPLVLSDRVVLLLHQALPFEAPTNDALGMVGHGQGTRRVREDVIRVADLKVPVLIRGETGSGKELVARAIHQRSPRRNGPFVSVNLGAIPKELAAAELFGARKGAYTGAHQEREGFFRAAHGGTLFLDEVGEAPPEVQVMLLRALETGEVYPVGGSAPVAVDTRLITATDADLEARIVQGSFKAPLLHRLAGYDIQVPPLRERREDIGVLFQHFAREELASLGEGPGLEAMASQETPWLPASLAVRLVSFAWPGNVRQLRNFTRQIVIGSRGQGSLQASPRLEQELEAAAAPGARPSPTPAPVAPSAEEPEQARRKPSEVSDAELLEALRASAWDLKAAAQRLGITRPSLYVLIEKSPSLRTAGDLSVEEISRCYQECQGDLDTMARRLEVSKRGLQRRVRELGLGPA</sequence>
<evidence type="ECO:0000256" key="1">
    <source>
        <dbReference type="ARBA" id="ARBA00022741"/>
    </source>
</evidence>
<dbReference type="InterPro" id="IPR002078">
    <property type="entry name" value="Sigma_54_int"/>
</dbReference>
<keyword evidence="9" id="KW-1185">Reference proteome</keyword>
<dbReference type="InterPro" id="IPR058031">
    <property type="entry name" value="AAA_lid_NorR"/>
</dbReference>
<evidence type="ECO:0000256" key="6">
    <source>
        <dbReference type="SAM" id="MobiDB-lite"/>
    </source>
</evidence>
<dbReference type="InterPro" id="IPR025944">
    <property type="entry name" value="Sigma_54_int_dom_CS"/>
</dbReference>
<gene>
    <name evidence="8" type="ORF">SAMN05444354_103440</name>
</gene>